<feature type="region of interest" description="Disordered" evidence="1">
    <location>
        <begin position="65"/>
        <end position="95"/>
    </location>
</feature>
<keyword evidence="3" id="KW-1185">Reference proteome</keyword>
<sequence length="95" mass="10955">MIEPFANNHQSMQIGELVIENQEDKIIIYGDVELTLDASGYQQAQQLHKLTTEIMQAFQTRDFSRDIPHNLYSNNEVKSKENDDQSGKNIDNPFL</sequence>
<accession>U4TER3</accession>
<dbReference type="RefSeq" id="WP_021812831.1">
    <property type="nucleotide sequence ID" value="NZ_AUSW01000006.1"/>
</dbReference>
<evidence type="ECO:0000256" key="1">
    <source>
        <dbReference type="SAM" id="MobiDB-lite"/>
    </source>
</evidence>
<dbReference type="Proteomes" id="UP000016761">
    <property type="component" value="Unassembled WGS sequence"/>
</dbReference>
<proteinExistence type="predicted"/>
<dbReference type="STRING" id="1354303.M917_0155"/>
<dbReference type="EMBL" id="AUSW01000006">
    <property type="protein sequence ID" value="ERL56958.1"/>
    <property type="molecule type" value="Genomic_DNA"/>
</dbReference>
<dbReference type="PATRIC" id="fig|1354303.4.peg.156"/>
<gene>
    <name evidence="2" type="ORF">M917_0155</name>
</gene>
<dbReference type="OrthoDB" id="6647753at2"/>
<name>U4TER3_9GAMM</name>
<evidence type="ECO:0000313" key="2">
    <source>
        <dbReference type="EMBL" id="ERL56958.1"/>
    </source>
</evidence>
<feature type="compositionally biased region" description="Basic and acidic residues" evidence="1">
    <location>
        <begin position="77"/>
        <end position="86"/>
    </location>
</feature>
<evidence type="ECO:0000313" key="3">
    <source>
        <dbReference type="Proteomes" id="UP000016761"/>
    </source>
</evidence>
<protein>
    <submittedName>
        <fullName evidence="2">Uncharacterized protein</fullName>
    </submittedName>
</protein>
<dbReference type="AlphaFoldDB" id="U4TER3"/>
<organism evidence="2 3">
    <name type="scientific">Psychrobacter aquaticus CMS 56</name>
    <dbReference type="NCBI Taxonomy" id="1354303"/>
    <lineage>
        <taxon>Bacteria</taxon>
        <taxon>Pseudomonadati</taxon>
        <taxon>Pseudomonadota</taxon>
        <taxon>Gammaproteobacteria</taxon>
        <taxon>Moraxellales</taxon>
        <taxon>Moraxellaceae</taxon>
        <taxon>Psychrobacter</taxon>
    </lineage>
</organism>
<reference evidence="2 3" key="1">
    <citation type="journal article" date="2013" name="Genome Announc.">
        <title>Draft Genome Sequence of Psychrobacter aquaticus Strain CMS 56T, Isolated from a Cyanobacterial Mat Sample Collected from Water Bodies in the McMurdo Dry Valley Region of Antarctica.</title>
        <authorList>
            <person name="Reddy G.S."/>
            <person name="Ara S."/>
            <person name="Singh A."/>
            <person name="Kumar Pinnaka A."/>
            <person name="Shivaji S."/>
        </authorList>
    </citation>
    <scope>NUCLEOTIDE SEQUENCE [LARGE SCALE GENOMIC DNA]</scope>
    <source>
        <strain evidence="2 3">CMS 56</strain>
    </source>
</reference>
<comment type="caution">
    <text evidence="2">The sequence shown here is derived from an EMBL/GenBank/DDBJ whole genome shotgun (WGS) entry which is preliminary data.</text>
</comment>